<organism evidence="4 5">
    <name type="scientific">Arabis nemorensis</name>
    <dbReference type="NCBI Taxonomy" id="586526"/>
    <lineage>
        <taxon>Eukaryota</taxon>
        <taxon>Viridiplantae</taxon>
        <taxon>Streptophyta</taxon>
        <taxon>Embryophyta</taxon>
        <taxon>Tracheophyta</taxon>
        <taxon>Spermatophyta</taxon>
        <taxon>Magnoliopsida</taxon>
        <taxon>eudicotyledons</taxon>
        <taxon>Gunneridae</taxon>
        <taxon>Pentapetalae</taxon>
        <taxon>rosids</taxon>
        <taxon>malvids</taxon>
        <taxon>Brassicales</taxon>
        <taxon>Brassicaceae</taxon>
        <taxon>Arabideae</taxon>
        <taxon>Arabis</taxon>
    </lineage>
</organism>
<dbReference type="Pfam" id="PF04781">
    <property type="entry name" value="DUF627"/>
    <property type="match status" value="1"/>
</dbReference>
<evidence type="ECO:0000313" key="5">
    <source>
        <dbReference type="Proteomes" id="UP000489600"/>
    </source>
</evidence>
<proteinExistence type="predicted"/>
<dbReference type="OrthoDB" id="1109283at2759"/>
<dbReference type="EMBL" id="CABITT030000008">
    <property type="protein sequence ID" value="VVB17635.1"/>
    <property type="molecule type" value="Genomic_DNA"/>
</dbReference>
<dbReference type="GO" id="GO:0016787">
    <property type="term" value="F:hydrolase activity"/>
    <property type="evidence" value="ECO:0007669"/>
    <property type="project" value="UniProtKB-KW"/>
</dbReference>
<comment type="caution">
    <text evidence="4">The sequence shown here is derived from an EMBL/GenBank/DDBJ whole genome shotgun (WGS) entry which is preliminary data.</text>
</comment>
<name>A0A565CVA2_9BRAS</name>
<evidence type="ECO:0000256" key="2">
    <source>
        <dbReference type="ARBA" id="ARBA00022801"/>
    </source>
</evidence>
<feature type="domain" description="C2H2-type" evidence="3">
    <location>
        <begin position="247"/>
        <end position="269"/>
    </location>
</feature>
<keyword evidence="1" id="KW-0833">Ubl conjugation pathway</keyword>
<dbReference type="AlphaFoldDB" id="A0A565CVA2"/>
<dbReference type="Pfam" id="PF04780">
    <property type="entry name" value="DUF629"/>
    <property type="match status" value="1"/>
</dbReference>
<dbReference type="InterPro" id="IPR052398">
    <property type="entry name" value="Ubiquitin_hydrolase_53/54"/>
</dbReference>
<gene>
    <name evidence="4" type="ORF">ANE_LOCUS28079</name>
</gene>
<dbReference type="PROSITE" id="PS00028">
    <property type="entry name" value="ZINC_FINGER_C2H2_1"/>
    <property type="match status" value="1"/>
</dbReference>
<dbReference type="InterPro" id="IPR006866">
    <property type="entry name" value="DUF627_N"/>
</dbReference>
<reference evidence="4" key="1">
    <citation type="submission" date="2019-07" db="EMBL/GenBank/DDBJ databases">
        <authorList>
            <person name="Dittberner H."/>
        </authorList>
    </citation>
    <scope>NUCLEOTIDE SEQUENCE [LARGE SCALE GENOMIC DNA]</scope>
</reference>
<dbReference type="InterPro" id="IPR006865">
    <property type="entry name" value="DUF629"/>
</dbReference>
<evidence type="ECO:0000259" key="3">
    <source>
        <dbReference type="PROSITE" id="PS00028"/>
    </source>
</evidence>
<keyword evidence="2" id="KW-0378">Hydrolase</keyword>
<keyword evidence="5" id="KW-1185">Reference proteome</keyword>
<evidence type="ECO:0000256" key="1">
    <source>
        <dbReference type="ARBA" id="ARBA00022786"/>
    </source>
</evidence>
<protein>
    <recommendedName>
        <fullName evidence="3">C2H2-type domain-containing protein</fullName>
    </recommendedName>
</protein>
<dbReference type="PANTHER" id="PTHR22975:SF23">
    <property type="entry name" value="F6D8.33-RELATED"/>
    <property type="match status" value="1"/>
</dbReference>
<dbReference type="PANTHER" id="PTHR22975">
    <property type="entry name" value="UBIQUITIN SPECIFIC PROTEINASE"/>
    <property type="match status" value="1"/>
</dbReference>
<evidence type="ECO:0000313" key="4">
    <source>
        <dbReference type="EMBL" id="VVB17635.1"/>
    </source>
</evidence>
<dbReference type="Proteomes" id="UP000489600">
    <property type="component" value="Unassembled WGS sequence"/>
</dbReference>
<sequence>METSFLEDDEGKLRLATAKGFLANGNHIKALEIFEDMILDHSEDTNAWYLRLQQGKVFEELADNAENPDVKFAYLLGSVECFSEDHGSSPSCAHSLYRLAGQIGSRFYYKKSEEKAKQGLSVTHPDGSASVSELSLEEQILMNEKNSGLNDLIEVAESMIALGCPIQNGETKVWESKKSTDPLKNEKKELRSFWLGLDIKIKRDLLKVSIEELLSFTEGVHNRKGLEALEEILTSAREDRKWTFWMCRTLCSKKFSSAEECRNHLEQEHDADFKPSSEKDMVKRIGKNWARKISAGAWEPVDVVAAVEMIKNPLADVKTFKSNSGWSKQWPLAVDEERRKLLKEIKSFLMLIRDHKILSSSIRNWLISFPVRHLGKLEVSEQTLDDFHLVETPQSICFLECHDLIHIRDILENIKCERDDGTDLVCRAVDSFLDRTRVNEKMDFDPEFSILLLDKRLLKSKCAPLDDEGTVNVFDPDNHYAEAHAKGDDFISWLVDYSSVDKFFPRPIREHNLDIWVAVLRAVQFTCRTLGTKYAKKVQVLDYDAALTVIENLCKSEDERRRNLQEEQWNRYASLLCDRCKQSVTGYSLGTESLLCAVRDVLERASYPTYDFTDLKDCLDLRHERKSLSDDLVLESIMLLKLMVTYKVH</sequence>
<dbReference type="InterPro" id="IPR013087">
    <property type="entry name" value="Znf_C2H2_type"/>
</dbReference>
<accession>A0A565CVA2</accession>